<reference evidence="1 2" key="1">
    <citation type="submission" date="2016-10" db="EMBL/GenBank/DDBJ databases">
        <title>Genome sequence of the ascomycete fungus Penicillium subrubescens.</title>
        <authorList>
            <person name="De Vries R.P."/>
            <person name="Peng M."/>
            <person name="Dilokpimol A."/>
            <person name="Hilden K."/>
            <person name="Makela M.R."/>
            <person name="Grigoriev I."/>
            <person name="Riley R."/>
            <person name="Granchi Z."/>
        </authorList>
    </citation>
    <scope>NUCLEOTIDE SEQUENCE [LARGE SCALE GENOMIC DNA]</scope>
    <source>
        <strain evidence="1 2">CBS 132785</strain>
    </source>
</reference>
<comment type="caution">
    <text evidence="1">The sequence shown here is derived from an EMBL/GenBank/DDBJ whole genome shotgun (WGS) entry which is preliminary data.</text>
</comment>
<protein>
    <submittedName>
        <fullName evidence="1">Uncharacterized protein</fullName>
    </submittedName>
</protein>
<dbReference type="EMBL" id="MNBE01000524">
    <property type="protein sequence ID" value="OKP09437.1"/>
    <property type="molecule type" value="Genomic_DNA"/>
</dbReference>
<evidence type="ECO:0000313" key="2">
    <source>
        <dbReference type="Proteomes" id="UP000186955"/>
    </source>
</evidence>
<sequence length="90" mass="10452">MQNRLASVITVYKTAREHNGNFILLRHGLWELDGRQNSTAPYPGDNGDWTLWDSYLTQLCSDIKRLGMTEGWVIDIWNEPELVNFWPTGK</sequence>
<dbReference type="OrthoDB" id="3445803at2759"/>
<dbReference type="AlphaFoldDB" id="A0A1Q5UAE1"/>
<dbReference type="SUPFAM" id="SSF51445">
    <property type="entry name" value="(Trans)glycosidases"/>
    <property type="match status" value="1"/>
</dbReference>
<gene>
    <name evidence="1" type="ORF">PENSUB_5259</name>
</gene>
<dbReference type="STRING" id="1316194.A0A1Q5UAE1"/>
<keyword evidence="2" id="KW-1185">Reference proteome</keyword>
<accession>A0A1Q5UAE1</accession>
<dbReference type="Proteomes" id="UP000186955">
    <property type="component" value="Unassembled WGS sequence"/>
</dbReference>
<dbReference type="InterPro" id="IPR017853">
    <property type="entry name" value="GH"/>
</dbReference>
<organism evidence="1 2">
    <name type="scientific">Penicillium subrubescens</name>
    <dbReference type="NCBI Taxonomy" id="1316194"/>
    <lineage>
        <taxon>Eukaryota</taxon>
        <taxon>Fungi</taxon>
        <taxon>Dikarya</taxon>
        <taxon>Ascomycota</taxon>
        <taxon>Pezizomycotina</taxon>
        <taxon>Eurotiomycetes</taxon>
        <taxon>Eurotiomycetidae</taxon>
        <taxon>Eurotiales</taxon>
        <taxon>Aspergillaceae</taxon>
        <taxon>Penicillium</taxon>
    </lineage>
</organism>
<proteinExistence type="predicted"/>
<evidence type="ECO:0000313" key="1">
    <source>
        <dbReference type="EMBL" id="OKP09437.1"/>
    </source>
</evidence>
<name>A0A1Q5UAE1_9EURO</name>